<reference evidence="11" key="1">
    <citation type="journal article" date="2019" name="Nat. Commun.">
        <title>The genome of broomcorn millet.</title>
        <authorList>
            <person name="Zou C."/>
            <person name="Miki D."/>
            <person name="Li D."/>
            <person name="Tang Q."/>
            <person name="Xiao L."/>
            <person name="Rajput S."/>
            <person name="Deng P."/>
            <person name="Jia W."/>
            <person name="Huang R."/>
            <person name="Zhang M."/>
            <person name="Sun Y."/>
            <person name="Hu J."/>
            <person name="Fu X."/>
            <person name="Schnable P.S."/>
            <person name="Li F."/>
            <person name="Zhang H."/>
            <person name="Feng B."/>
            <person name="Zhu X."/>
            <person name="Liu R."/>
            <person name="Schnable J.C."/>
            <person name="Zhu J.-K."/>
            <person name="Zhang H."/>
        </authorList>
    </citation>
    <scope>NUCLEOTIDE SEQUENCE [LARGE SCALE GENOMIC DNA]</scope>
</reference>
<evidence type="ECO:0000256" key="3">
    <source>
        <dbReference type="ARBA" id="ARBA00022737"/>
    </source>
</evidence>
<evidence type="ECO:0000256" key="5">
    <source>
        <dbReference type="ARBA" id="ARBA00022821"/>
    </source>
</evidence>
<gene>
    <name evidence="10" type="ORF">C2845_PM01G17340</name>
</gene>
<dbReference type="AlphaFoldDB" id="A0A3L6TJ22"/>
<evidence type="ECO:0000256" key="2">
    <source>
        <dbReference type="ARBA" id="ARBA00022614"/>
    </source>
</evidence>
<evidence type="ECO:0000256" key="4">
    <source>
        <dbReference type="ARBA" id="ARBA00022741"/>
    </source>
</evidence>
<dbReference type="InterPro" id="IPR044974">
    <property type="entry name" value="Disease_R_plants"/>
</dbReference>
<feature type="domain" description="Disease resistance protein winged helix" evidence="8">
    <location>
        <begin position="115"/>
        <end position="185"/>
    </location>
</feature>
<keyword evidence="5" id="KW-0611">Plant defense</keyword>
<keyword evidence="6" id="KW-0175">Coiled coil</keyword>
<sequence length="452" mass="50819">MVEPAVSSVVGGIKDLAVQETTLLCGVIGEAGFLKDELQRLQGFLKDADTKQRSGSESAAIWVSQIRGAAYEAENVLEDVDHMKKRSRLKKGIVGAISSDLPNHYLKSCFLYLAVFPEDYSISVLDLIELWIAEGFIPHTTKRKQEQIARKYASELAQRSLVQVVSKCEAHGWIEKIRVHDSLHDWCVEEARYAGFVDVVDSTSGHVGESSSNTMISYRSSFQNYRDGKMNPATPNLRTLVGFGLSSFSLPKLRFLRVLHVEKSSLINFGSAISGCIHLRYLRLRWCEHVTLPSSIGQFLYLQTIDLRDTRLESVPNSIWDIPTLRHVYLERGFSAPKNCPPKELQSLHLDIPDEEVNCFETLPKDSFGSKCCDLVFTPLRSGGWMEVEAMPRLSRLVLGTICWNTKLLPEGLLHLPSLKELELHLQDMDLISEDDVTLKKLRGKGCKVTIL</sequence>
<comment type="similarity">
    <text evidence="1">Belongs to the disease resistance NB-LRR family.</text>
</comment>
<dbReference type="InterPro" id="IPR032675">
    <property type="entry name" value="LRR_dom_sf"/>
</dbReference>
<dbReference type="InterPro" id="IPR055414">
    <property type="entry name" value="LRR_R13L4/SHOC2-like"/>
</dbReference>
<evidence type="ECO:0000313" key="11">
    <source>
        <dbReference type="Proteomes" id="UP000275267"/>
    </source>
</evidence>
<dbReference type="STRING" id="4540.A0A3L6TJ22"/>
<dbReference type="GO" id="GO:0000166">
    <property type="term" value="F:nucleotide binding"/>
    <property type="evidence" value="ECO:0007669"/>
    <property type="project" value="UniProtKB-KW"/>
</dbReference>
<dbReference type="Pfam" id="PF23598">
    <property type="entry name" value="LRR_14"/>
    <property type="match status" value="1"/>
</dbReference>
<feature type="domain" description="Disease resistance N-terminal" evidence="7">
    <location>
        <begin position="5"/>
        <end position="90"/>
    </location>
</feature>
<keyword evidence="2" id="KW-0433">Leucine-rich repeat</keyword>
<dbReference type="OrthoDB" id="600370at2759"/>
<evidence type="ECO:0000256" key="6">
    <source>
        <dbReference type="ARBA" id="ARBA00023054"/>
    </source>
</evidence>
<keyword evidence="11" id="KW-1185">Reference proteome</keyword>
<feature type="domain" description="Disease resistance R13L4/SHOC-2-like LRR" evidence="9">
    <location>
        <begin position="248"/>
        <end position="348"/>
    </location>
</feature>
<evidence type="ECO:0000256" key="1">
    <source>
        <dbReference type="ARBA" id="ARBA00008894"/>
    </source>
</evidence>
<dbReference type="Pfam" id="PF18052">
    <property type="entry name" value="Rx_N"/>
    <property type="match status" value="1"/>
</dbReference>
<dbReference type="SUPFAM" id="SSF52047">
    <property type="entry name" value="RNI-like"/>
    <property type="match status" value="1"/>
</dbReference>
<dbReference type="Gene3D" id="1.10.10.10">
    <property type="entry name" value="Winged helix-like DNA-binding domain superfamily/Winged helix DNA-binding domain"/>
    <property type="match status" value="1"/>
</dbReference>
<accession>A0A3L6TJ22</accession>
<organism evidence="10 11">
    <name type="scientific">Panicum miliaceum</name>
    <name type="common">Proso millet</name>
    <name type="synonym">Broomcorn millet</name>
    <dbReference type="NCBI Taxonomy" id="4540"/>
    <lineage>
        <taxon>Eukaryota</taxon>
        <taxon>Viridiplantae</taxon>
        <taxon>Streptophyta</taxon>
        <taxon>Embryophyta</taxon>
        <taxon>Tracheophyta</taxon>
        <taxon>Spermatophyta</taxon>
        <taxon>Magnoliopsida</taxon>
        <taxon>Liliopsida</taxon>
        <taxon>Poales</taxon>
        <taxon>Poaceae</taxon>
        <taxon>PACMAD clade</taxon>
        <taxon>Panicoideae</taxon>
        <taxon>Panicodae</taxon>
        <taxon>Paniceae</taxon>
        <taxon>Panicinae</taxon>
        <taxon>Panicum</taxon>
        <taxon>Panicum sect. Panicum</taxon>
    </lineage>
</organism>
<dbReference type="CDD" id="cd14798">
    <property type="entry name" value="RX-CC_like"/>
    <property type="match status" value="1"/>
</dbReference>
<dbReference type="Gene3D" id="1.20.5.4130">
    <property type="match status" value="1"/>
</dbReference>
<keyword evidence="3" id="KW-0677">Repeat</keyword>
<evidence type="ECO:0000259" key="8">
    <source>
        <dbReference type="Pfam" id="PF23559"/>
    </source>
</evidence>
<dbReference type="PANTHER" id="PTHR23155">
    <property type="entry name" value="DISEASE RESISTANCE PROTEIN RP"/>
    <property type="match status" value="1"/>
</dbReference>
<dbReference type="Proteomes" id="UP000275267">
    <property type="component" value="Unassembled WGS sequence"/>
</dbReference>
<comment type="caution">
    <text evidence="10">The sequence shown here is derived from an EMBL/GenBank/DDBJ whole genome shotgun (WGS) entry which is preliminary data.</text>
</comment>
<proteinExistence type="inferred from homology"/>
<dbReference type="PANTHER" id="PTHR23155:SF968">
    <property type="entry name" value="NB-ARC DOMAIN CONTAINING PROTEIN, EXPRESSED"/>
    <property type="match status" value="1"/>
</dbReference>
<dbReference type="InterPro" id="IPR058922">
    <property type="entry name" value="WHD_DRP"/>
</dbReference>
<protein>
    <submittedName>
        <fullName evidence="10">Disease resistance protein</fullName>
    </submittedName>
</protein>
<evidence type="ECO:0000259" key="9">
    <source>
        <dbReference type="Pfam" id="PF23598"/>
    </source>
</evidence>
<keyword evidence="4" id="KW-0547">Nucleotide-binding</keyword>
<dbReference type="InterPro" id="IPR041118">
    <property type="entry name" value="Rx_N"/>
</dbReference>
<dbReference type="EMBL" id="PQIB02000001">
    <property type="protein sequence ID" value="RLN40283.1"/>
    <property type="molecule type" value="Genomic_DNA"/>
</dbReference>
<dbReference type="InterPro" id="IPR036388">
    <property type="entry name" value="WH-like_DNA-bd_sf"/>
</dbReference>
<dbReference type="Pfam" id="PF23559">
    <property type="entry name" value="WHD_DRP"/>
    <property type="match status" value="1"/>
</dbReference>
<evidence type="ECO:0000313" key="10">
    <source>
        <dbReference type="EMBL" id="RLN40283.1"/>
    </source>
</evidence>
<dbReference type="FunFam" id="1.10.10.10:FF:000322">
    <property type="entry name" value="Probable disease resistance protein At1g63360"/>
    <property type="match status" value="1"/>
</dbReference>
<dbReference type="GO" id="GO:0002758">
    <property type="term" value="P:innate immune response-activating signaling pathway"/>
    <property type="evidence" value="ECO:0007669"/>
    <property type="project" value="UniProtKB-ARBA"/>
</dbReference>
<dbReference type="InterPro" id="IPR038005">
    <property type="entry name" value="RX-like_CC"/>
</dbReference>
<dbReference type="GO" id="GO:0042742">
    <property type="term" value="P:defense response to bacterium"/>
    <property type="evidence" value="ECO:0007669"/>
    <property type="project" value="UniProtKB-ARBA"/>
</dbReference>
<dbReference type="GO" id="GO:0009626">
    <property type="term" value="P:plant-type hypersensitive response"/>
    <property type="evidence" value="ECO:0007669"/>
    <property type="project" value="UniProtKB-ARBA"/>
</dbReference>
<evidence type="ECO:0000259" key="7">
    <source>
        <dbReference type="Pfam" id="PF18052"/>
    </source>
</evidence>
<dbReference type="Gene3D" id="3.80.10.10">
    <property type="entry name" value="Ribonuclease Inhibitor"/>
    <property type="match status" value="1"/>
</dbReference>
<name>A0A3L6TJ22_PANMI</name>